<dbReference type="EMBL" id="CP025958">
    <property type="protein sequence ID" value="AWM36650.1"/>
    <property type="molecule type" value="Genomic_DNA"/>
</dbReference>
<name>A0A2Z3H6Q4_9BACT</name>
<dbReference type="KEGG" id="gog:C1280_06175"/>
<protein>
    <submittedName>
        <fullName evidence="1">Uncharacterized protein</fullName>
    </submittedName>
</protein>
<accession>A0A2Z3H6Q4</accession>
<evidence type="ECO:0000313" key="2">
    <source>
        <dbReference type="Proteomes" id="UP000245802"/>
    </source>
</evidence>
<reference evidence="1 2" key="1">
    <citation type="submission" date="2018-01" db="EMBL/GenBank/DDBJ databases">
        <title>G. obscuriglobus.</title>
        <authorList>
            <person name="Franke J."/>
            <person name="Blomberg W."/>
            <person name="Selmecki A."/>
        </authorList>
    </citation>
    <scope>NUCLEOTIDE SEQUENCE [LARGE SCALE GENOMIC DNA]</scope>
    <source>
        <strain evidence="1 2">DSM 5831</strain>
    </source>
</reference>
<keyword evidence="2" id="KW-1185">Reference proteome</keyword>
<organism evidence="1 2">
    <name type="scientific">Gemmata obscuriglobus</name>
    <dbReference type="NCBI Taxonomy" id="114"/>
    <lineage>
        <taxon>Bacteria</taxon>
        <taxon>Pseudomonadati</taxon>
        <taxon>Planctomycetota</taxon>
        <taxon>Planctomycetia</taxon>
        <taxon>Gemmatales</taxon>
        <taxon>Gemmataceae</taxon>
        <taxon>Gemmata</taxon>
    </lineage>
</organism>
<evidence type="ECO:0000313" key="1">
    <source>
        <dbReference type="EMBL" id="AWM36650.1"/>
    </source>
</evidence>
<dbReference type="AlphaFoldDB" id="A0A2Z3H6Q4"/>
<proteinExistence type="predicted"/>
<sequence length="60" mass="6628">MRGVDRGLHSAHHVGYPIDARGEQAFALVPAPGDAHEQVFQVRRVERVLERVRAATAIGR</sequence>
<dbReference type="Proteomes" id="UP000245802">
    <property type="component" value="Chromosome"/>
</dbReference>
<gene>
    <name evidence="1" type="ORF">C1280_06175</name>
</gene>